<reference evidence="1 2" key="1">
    <citation type="submission" date="2024-04" db="EMBL/GenBank/DDBJ databases">
        <authorList>
            <person name="Cremers G."/>
        </authorList>
    </citation>
    <scope>NUCLEOTIDE SEQUENCE [LARGE SCALE GENOMIC DNA]</scope>
    <source>
        <strain evidence="1">MeCH1-AG</strain>
    </source>
</reference>
<gene>
    <name evidence="1" type="ORF">MECH1_V1_0473</name>
</gene>
<evidence type="ECO:0000313" key="1">
    <source>
        <dbReference type="EMBL" id="CAL1239249.1"/>
    </source>
</evidence>
<dbReference type="EMBL" id="OZ026884">
    <property type="protein sequence ID" value="CAL1239249.1"/>
    <property type="molecule type" value="Genomic_DNA"/>
</dbReference>
<protein>
    <submittedName>
        <fullName evidence="1">Uncharacterized protein</fullName>
    </submittedName>
</protein>
<dbReference type="Proteomes" id="UP001497493">
    <property type="component" value="Chromosome"/>
</dbReference>
<accession>A0ABM9NF73</accession>
<sequence>MEPPVPCDVPRSFRNVPVSYRNLLFRTRGFATVSASVQPVEWLSLNLVGLVLDIRTIAYTATGRGRASGGWIIPVVGKVLRFPHPYIYIRSSTDLSIAAHEFQYNIRTTGRAFGPIVRLQWSKQEPGLQGYRLSVELADGHFALDLGMRLDSDRDRKNSVIVTTVEEGRSWRWWYHWTTNW</sequence>
<keyword evidence="2" id="KW-1185">Reference proteome</keyword>
<name>A0ABM9NF73_9GAMM</name>
<organism evidence="1 2">
    <name type="scientific">Candidatus Methylocalor cossyra</name>
    <dbReference type="NCBI Taxonomy" id="3108543"/>
    <lineage>
        <taxon>Bacteria</taxon>
        <taxon>Pseudomonadati</taxon>
        <taxon>Pseudomonadota</taxon>
        <taxon>Gammaproteobacteria</taxon>
        <taxon>Methylococcales</taxon>
        <taxon>Methylococcaceae</taxon>
        <taxon>Candidatus Methylocalor</taxon>
    </lineage>
</organism>
<evidence type="ECO:0000313" key="2">
    <source>
        <dbReference type="Proteomes" id="UP001497493"/>
    </source>
</evidence>
<proteinExistence type="predicted"/>